<sequence length="59" mass="6476">MRAAAVDTTTVITIAWPSVKSCPPRSVAAKPRFRQAWNVFETAATTLTCFLKTTGELYV</sequence>
<keyword evidence="2" id="KW-1185">Reference proteome</keyword>
<reference evidence="1 2" key="1">
    <citation type="submission" date="2017-01" db="EMBL/GenBank/DDBJ databases">
        <title>Genome sequence of Rhodoferax antarcticus ANT.BR, a psychrophilic purple nonsulfur bacterium from an Antarctic microbial mat.</title>
        <authorList>
            <person name="Baker J."/>
            <person name="Riester C."/>
            <person name="Skinner B."/>
            <person name="Newell A."/>
            <person name="Swingley W."/>
            <person name="Madigan M."/>
            <person name="Jung D."/>
            <person name="Asao M."/>
            <person name="Chen M."/>
            <person name="Loughlin P."/>
            <person name="Pan H."/>
            <person name="Lin S."/>
            <person name="Li N."/>
            <person name="Shaw J."/>
            <person name="Prado M."/>
            <person name="Sherman C."/>
            <person name="Li X."/>
            <person name="Tang J."/>
            <person name="Blankenship R."/>
            <person name="Zhao T."/>
            <person name="Touchman J."/>
            <person name="Sattley M."/>
        </authorList>
    </citation>
    <scope>NUCLEOTIDE SEQUENCE [LARGE SCALE GENOMIC DNA]</scope>
    <source>
        <strain evidence="1 2">ANT.BR</strain>
    </source>
</reference>
<protein>
    <submittedName>
        <fullName evidence="1">Uncharacterized protein</fullName>
    </submittedName>
</protein>
<dbReference type="EMBL" id="MSYM01000011">
    <property type="protein sequence ID" value="OLP06974.1"/>
    <property type="molecule type" value="Genomic_DNA"/>
</dbReference>
<evidence type="ECO:0000313" key="1">
    <source>
        <dbReference type="EMBL" id="OLP06974.1"/>
    </source>
</evidence>
<comment type="caution">
    <text evidence="1">The sequence shown here is derived from an EMBL/GenBank/DDBJ whole genome shotgun (WGS) entry which is preliminary data.</text>
</comment>
<name>A0A1Q8YFZ7_9BURK</name>
<dbReference type="Proteomes" id="UP000185911">
    <property type="component" value="Unassembled WGS sequence"/>
</dbReference>
<dbReference type="AlphaFoldDB" id="A0A1Q8YFZ7"/>
<gene>
    <name evidence="1" type="ORF">BLL52_1720</name>
</gene>
<proteinExistence type="predicted"/>
<organism evidence="1 2">
    <name type="scientific">Rhodoferax antarcticus ANT.BR</name>
    <dbReference type="NCBI Taxonomy" id="1111071"/>
    <lineage>
        <taxon>Bacteria</taxon>
        <taxon>Pseudomonadati</taxon>
        <taxon>Pseudomonadota</taxon>
        <taxon>Betaproteobacteria</taxon>
        <taxon>Burkholderiales</taxon>
        <taxon>Comamonadaceae</taxon>
        <taxon>Rhodoferax</taxon>
    </lineage>
</organism>
<evidence type="ECO:0000313" key="2">
    <source>
        <dbReference type="Proteomes" id="UP000185911"/>
    </source>
</evidence>
<accession>A0A1Q8YFZ7</accession>